<keyword evidence="3" id="KW-0812">Transmembrane</keyword>
<gene>
    <name evidence="5" type="ORF">FPZ45_02730</name>
</gene>
<keyword evidence="3" id="KW-1133">Transmembrane helix</keyword>
<reference evidence="5 6" key="1">
    <citation type="submission" date="2019-07" db="EMBL/GenBank/DDBJ databases">
        <authorList>
            <person name="Kim J."/>
        </authorList>
    </citation>
    <scope>NUCLEOTIDE SEQUENCE [LARGE SCALE GENOMIC DNA]</scope>
    <source>
        <strain evidence="5 6">G13</strain>
    </source>
</reference>
<accession>A0A559JX97</accession>
<dbReference type="InterPro" id="IPR051398">
    <property type="entry name" value="Polysacch_Deacetylase"/>
</dbReference>
<keyword evidence="2" id="KW-0732">Signal</keyword>
<comment type="subcellular location">
    <subcellularLocation>
        <location evidence="1">Secreted</location>
    </subcellularLocation>
</comment>
<organism evidence="5 6">
    <name type="scientific">Cohnella terricola</name>
    <dbReference type="NCBI Taxonomy" id="1289167"/>
    <lineage>
        <taxon>Bacteria</taxon>
        <taxon>Bacillati</taxon>
        <taxon>Bacillota</taxon>
        <taxon>Bacilli</taxon>
        <taxon>Bacillales</taxon>
        <taxon>Paenibacillaceae</taxon>
        <taxon>Cohnella</taxon>
    </lineage>
</organism>
<keyword evidence="6" id="KW-1185">Reference proteome</keyword>
<protein>
    <submittedName>
        <fullName evidence="5">Polysaccharide deacetylase family protein</fullName>
    </submittedName>
</protein>
<dbReference type="PANTHER" id="PTHR34216">
    <property type="match status" value="1"/>
</dbReference>
<name>A0A559JX97_9BACL</name>
<evidence type="ECO:0000313" key="5">
    <source>
        <dbReference type="EMBL" id="TVY04512.1"/>
    </source>
</evidence>
<dbReference type="AlphaFoldDB" id="A0A559JX97"/>
<feature type="transmembrane region" description="Helical" evidence="3">
    <location>
        <begin position="21"/>
        <end position="40"/>
    </location>
</feature>
<dbReference type="OrthoDB" id="5437800at2"/>
<feature type="domain" description="NodB homology" evidence="4">
    <location>
        <begin position="109"/>
        <end position="185"/>
    </location>
</feature>
<dbReference type="Proteomes" id="UP000316330">
    <property type="component" value="Unassembled WGS sequence"/>
</dbReference>
<dbReference type="GO" id="GO:0005975">
    <property type="term" value="P:carbohydrate metabolic process"/>
    <property type="evidence" value="ECO:0007669"/>
    <property type="project" value="InterPro"/>
</dbReference>
<dbReference type="InterPro" id="IPR002509">
    <property type="entry name" value="NODB_dom"/>
</dbReference>
<evidence type="ECO:0000313" key="6">
    <source>
        <dbReference type="Proteomes" id="UP000316330"/>
    </source>
</evidence>
<dbReference type="EMBL" id="VNJJ01000001">
    <property type="protein sequence ID" value="TVY04512.1"/>
    <property type="molecule type" value="Genomic_DNA"/>
</dbReference>
<dbReference type="GO" id="GO:0016810">
    <property type="term" value="F:hydrolase activity, acting on carbon-nitrogen (but not peptide) bonds"/>
    <property type="evidence" value="ECO:0007669"/>
    <property type="project" value="InterPro"/>
</dbReference>
<dbReference type="Gene3D" id="3.20.20.370">
    <property type="entry name" value="Glycoside hydrolase/deacetylase"/>
    <property type="match status" value="1"/>
</dbReference>
<evidence type="ECO:0000259" key="4">
    <source>
        <dbReference type="Pfam" id="PF01522"/>
    </source>
</evidence>
<comment type="caution">
    <text evidence="5">The sequence shown here is derived from an EMBL/GenBank/DDBJ whole genome shotgun (WGS) entry which is preliminary data.</text>
</comment>
<dbReference type="RefSeq" id="WP_144698105.1">
    <property type="nucleotide sequence ID" value="NZ_VNJJ01000001.1"/>
</dbReference>
<dbReference type="InterPro" id="IPR011330">
    <property type="entry name" value="Glyco_hydro/deAcase_b/a-brl"/>
</dbReference>
<evidence type="ECO:0000256" key="2">
    <source>
        <dbReference type="ARBA" id="ARBA00022729"/>
    </source>
</evidence>
<keyword evidence="3" id="KW-0472">Membrane</keyword>
<evidence type="ECO:0000256" key="3">
    <source>
        <dbReference type="SAM" id="Phobius"/>
    </source>
</evidence>
<evidence type="ECO:0000256" key="1">
    <source>
        <dbReference type="ARBA" id="ARBA00004613"/>
    </source>
</evidence>
<dbReference type="Pfam" id="PF01522">
    <property type="entry name" value="Polysacc_deac_1"/>
    <property type="match status" value="1"/>
</dbReference>
<sequence length="586" mass="66719">MGERSPALNYRKKNRFKAVKTTIQLAILVFIGIVLFQTLVNVEKYAEPDKSKWTNDKGFIALSYFGVSRSGTPKLIAKAQLNKQLKVLKEMGYVTISQQDILDYYEKGKKLPDKALFLAFEDGRNDSELFAQPLLEKYNFKATFLSYANKMGNGDGKFLQPGDMKKMMKNGYWELGSNGYRLTYINIFDSEGRFVGLKDENELRNKMKIDYYNHYLMDFLRDKDMIPSEDRPQMEKRITDDYVLMEQIYTDKLGFVPNTYMIMHANALGSDMNRLVTDVNDANIRRVFKMHFNREGDALNGKEHDVYDLSRVQPAPYWYTNHLLMKIKEDTGKEALFLTGEKKRAADWETARGAAEFIGNRIALTSEPSGTGMLVLKKSDDYRDVKVIADLAGNVVGRQTIYARYDRGKDSFVRISLDNNVLSVEQKKAGQPVEKLVVSILDDIDWKETDLALNKATIYTQAQTSKIDLTEESQYPVNIADTRKLDIVLQGTKLHVAIDGGSFEIARDIDASIDSGAVAIESAWNAQNKRDNIYDGVFDDLKISALKGNGKAGDVLYSNRLTGFQKLYNEAMRSFDATVDWMIETF</sequence>
<proteinExistence type="predicted"/>
<dbReference type="PANTHER" id="PTHR34216:SF3">
    <property type="entry name" value="POLY-BETA-1,6-N-ACETYL-D-GLUCOSAMINE N-DEACETYLASE"/>
    <property type="match status" value="1"/>
</dbReference>
<dbReference type="SUPFAM" id="SSF88713">
    <property type="entry name" value="Glycoside hydrolase/deacetylase"/>
    <property type="match status" value="1"/>
</dbReference>
<dbReference type="GO" id="GO:0005576">
    <property type="term" value="C:extracellular region"/>
    <property type="evidence" value="ECO:0007669"/>
    <property type="project" value="UniProtKB-SubCell"/>
</dbReference>